<accession>A0ABU5WAV8</accession>
<reference evidence="1 2" key="1">
    <citation type="submission" date="2023-12" db="EMBL/GenBank/DDBJ databases">
        <title>Characterization of antibiotic resistance in Aeromonas spp. in hospital effluent.</title>
        <authorList>
            <person name="Negoseki B.R.S."/>
            <person name="Krul D."/>
            <person name="Siqueira A.C."/>
            <person name="Almeida M."/>
            <person name="Mesa D."/>
            <person name="Conte D."/>
            <person name="Dalla-Costa L.M."/>
        </authorList>
    </citation>
    <scope>NUCLEOTIDE SEQUENCE [LARGE SCALE GENOMIC DNA]</scope>
    <source>
        <strain evidence="1 2">36v</strain>
    </source>
</reference>
<dbReference type="InterPro" id="IPR019117">
    <property type="entry name" value="CRISPR-assoc_protein_Cmr3"/>
</dbReference>
<name>A0ABU5WAV8_AERCA</name>
<dbReference type="RefSeq" id="WP_216978721.1">
    <property type="nucleotide sequence ID" value="NZ_JAYGOJ010000060.1"/>
</dbReference>
<protein>
    <submittedName>
        <fullName evidence="1">Type III-B CRISPR module-associated Cmr3 family protein</fullName>
    </submittedName>
</protein>
<keyword evidence="2" id="KW-1185">Reference proteome</keyword>
<dbReference type="EMBL" id="JAYGOJ010000060">
    <property type="protein sequence ID" value="MEA9436598.1"/>
    <property type="molecule type" value="Genomic_DNA"/>
</dbReference>
<dbReference type="Proteomes" id="UP001304847">
    <property type="component" value="Unassembled WGS sequence"/>
</dbReference>
<organism evidence="1 2">
    <name type="scientific">Aeromonas caviae</name>
    <name type="common">Aeromonas punctata</name>
    <dbReference type="NCBI Taxonomy" id="648"/>
    <lineage>
        <taxon>Bacteria</taxon>
        <taxon>Pseudomonadati</taxon>
        <taxon>Pseudomonadota</taxon>
        <taxon>Gammaproteobacteria</taxon>
        <taxon>Aeromonadales</taxon>
        <taxon>Aeromonadaceae</taxon>
        <taxon>Aeromonas</taxon>
    </lineage>
</organism>
<sequence>MLTLAFHPVDTWFFRESRPMDSQGGTSLGNQFPPSAATLMGALRTRIGDMLEADWQDLTTLPVWWGDADQWGTLRLEGPWLRLDGEDYLPCPAHLLRGKEDDAGYVMLQPGDVVNCDLGKVRLPALPGGTPPGVKPLEDHWLPRTVLASVLTGQLPPAKTKVVSTAELLADEYRLGIAIDSSKRAVVEGQLYQTRHQRPRRGLAVMITLHGLPTEQELALQRDLACQPLLRLGGEGRMAEVRVVNSPAVTAQGTPPKQAKLLAMTLAPIPVTPQQWPLPGFNKHKLQGLDCWHGELAGYPLSLITMVSGKVQRQGGWDLTRHQPRPVHNQLPAGTLFFFDDAPLPGETRMLTLDVAGQRIPLALGWWQDNQTNSHKE</sequence>
<comment type="caution">
    <text evidence="1">The sequence shown here is derived from an EMBL/GenBank/DDBJ whole genome shotgun (WGS) entry which is preliminary data.</text>
</comment>
<gene>
    <name evidence="1" type="ORF">VCX44_12415</name>
</gene>
<dbReference type="Pfam" id="PF09700">
    <property type="entry name" value="Cas_Cmr3"/>
    <property type="match status" value="1"/>
</dbReference>
<evidence type="ECO:0000313" key="1">
    <source>
        <dbReference type="EMBL" id="MEA9436598.1"/>
    </source>
</evidence>
<proteinExistence type="predicted"/>
<evidence type="ECO:0000313" key="2">
    <source>
        <dbReference type="Proteomes" id="UP001304847"/>
    </source>
</evidence>